<dbReference type="PROSITE" id="PS50089">
    <property type="entry name" value="ZF_RING_2"/>
    <property type="match status" value="1"/>
</dbReference>
<evidence type="ECO:0000313" key="13">
    <source>
        <dbReference type="Proteomes" id="UP000035680"/>
    </source>
</evidence>
<dbReference type="GO" id="GO:0051301">
    <property type="term" value="P:cell division"/>
    <property type="evidence" value="ECO:0007669"/>
    <property type="project" value="UniProtKB-KW"/>
</dbReference>
<dbReference type="STRING" id="75913.A0A0K0FN47"/>
<sequence length="258" mass="29370">MSTLKFNEKSSIKFHTKHQDLIKKLEIIHPSVENLSLSESDDDEDTKNSPWFEDLSTQSYNQGRATSWGKSINNSLRQNLFESFPTEPGPKRRSVGAKRTSIIKKPTQTTSGKTRRITCYSSDFDGFDDGVKFSKEKREVIQPMDVDVDVDTEVDNPKCLSEYQVPSSTDLKVTIKKFVTFAEWKWIEGGDDSCGICRMPFEACCVDCKTPGDECPLVLGACKHPFHMHCIVKWTEDRAQSAKPHCPLCRQEWKFASK</sequence>
<evidence type="ECO:0000256" key="6">
    <source>
        <dbReference type="ARBA" id="ARBA00022776"/>
    </source>
</evidence>
<dbReference type="InterPro" id="IPR013083">
    <property type="entry name" value="Znf_RING/FYVE/PHD"/>
</dbReference>
<dbReference type="WBParaSite" id="SVE_1042700.1">
    <property type="protein sequence ID" value="SVE_1042700.1"/>
    <property type="gene ID" value="SVE_1042700"/>
</dbReference>
<evidence type="ECO:0000256" key="9">
    <source>
        <dbReference type="ARBA" id="ARBA00023306"/>
    </source>
</evidence>
<evidence type="ECO:0000256" key="8">
    <source>
        <dbReference type="ARBA" id="ARBA00022833"/>
    </source>
</evidence>
<evidence type="ECO:0000256" key="4">
    <source>
        <dbReference type="ARBA" id="ARBA00022723"/>
    </source>
</evidence>
<name>A0A0K0FN47_STRVS</name>
<comment type="similarity">
    <text evidence="1">Belongs to the RING-box family.</text>
</comment>
<proteinExistence type="inferred from homology"/>
<evidence type="ECO:0000259" key="12">
    <source>
        <dbReference type="PROSITE" id="PS50089"/>
    </source>
</evidence>
<dbReference type="GO" id="GO:0005680">
    <property type="term" value="C:anaphase-promoting complex"/>
    <property type="evidence" value="ECO:0007669"/>
    <property type="project" value="InterPro"/>
</dbReference>
<evidence type="ECO:0000313" key="14">
    <source>
        <dbReference type="WBParaSite" id="SVE_1042700.1"/>
    </source>
</evidence>
<reference evidence="14" key="2">
    <citation type="submission" date="2015-08" db="UniProtKB">
        <authorList>
            <consortium name="WormBaseParasite"/>
        </authorList>
    </citation>
    <scope>IDENTIFICATION</scope>
</reference>
<keyword evidence="4" id="KW-0479">Metal-binding</keyword>
<keyword evidence="8" id="KW-0862">Zinc</keyword>
<evidence type="ECO:0000256" key="2">
    <source>
        <dbReference type="ARBA" id="ARBA00013928"/>
    </source>
</evidence>
<dbReference type="Gene3D" id="3.30.40.10">
    <property type="entry name" value="Zinc/RING finger domain, C3HC4 (zinc finger)"/>
    <property type="match status" value="1"/>
</dbReference>
<evidence type="ECO:0000256" key="3">
    <source>
        <dbReference type="ARBA" id="ARBA00022618"/>
    </source>
</evidence>
<evidence type="ECO:0000256" key="1">
    <source>
        <dbReference type="ARBA" id="ARBA00009273"/>
    </source>
</evidence>
<dbReference type="GO" id="GO:0031145">
    <property type="term" value="P:anaphase-promoting complex-dependent catabolic process"/>
    <property type="evidence" value="ECO:0007669"/>
    <property type="project" value="InterPro"/>
</dbReference>
<dbReference type="GO" id="GO:0061630">
    <property type="term" value="F:ubiquitin protein ligase activity"/>
    <property type="evidence" value="ECO:0007669"/>
    <property type="project" value="InterPro"/>
</dbReference>
<dbReference type="InterPro" id="IPR024991">
    <property type="entry name" value="RING-H2_APC11"/>
</dbReference>
<dbReference type="GO" id="GO:0008270">
    <property type="term" value="F:zinc ion binding"/>
    <property type="evidence" value="ECO:0007669"/>
    <property type="project" value="UniProtKB-KW"/>
</dbReference>
<protein>
    <recommendedName>
        <fullName evidence="2">Anaphase-promoting complex subunit 11</fullName>
    </recommendedName>
</protein>
<dbReference type="CDD" id="cd16456">
    <property type="entry name" value="RING-H2_APC11"/>
    <property type="match status" value="1"/>
</dbReference>
<accession>A0A0K0FN47</accession>
<dbReference type="SUPFAM" id="SSF57850">
    <property type="entry name" value="RING/U-box"/>
    <property type="match status" value="1"/>
</dbReference>
<keyword evidence="5 10" id="KW-0863">Zinc-finger</keyword>
<reference evidence="13" key="1">
    <citation type="submission" date="2014-07" db="EMBL/GenBank/DDBJ databases">
        <authorList>
            <person name="Martin A.A"/>
            <person name="De Silva N."/>
        </authorList>
    </citation>
    <scope>NUCLEOTIDE SEQUENCE</scope>
</reference>
<dbReference type="Pfam" id="PF12861">
    <property type="entry name" value="zf-ANAPC11"/>
    <property type="match status" value="1"/>
</dbReference>
<keyword evidence="9" id="KW-0131">Cell cycle</keyword>
<feature type="region of interest" description="Disordered" evidence="11">
    <location>
        <begin position="36"/>
        <end position="56"/>
    </location>
</feature>
<feature type="domain" description="RING-type" evidence="12">
    <location>
        <begin position="205"/>
        <end position="250"/>
    </location>
</feature>
<dbReference type="PANTHER" id="PTHR11210">
    <property type="entry name" value="RING BOX"/>
    <property type="match status" value="1"/>
</dbReference>
<dbReference type="Proteomes" id="UP000035680">
    <property type="component" value="Unassembled WGS sequence"/>
</dbReference>
<evidence type="ECO:0000256" key="5">
    <source>
        <dbReference type="ARBA" id="ARBA00022771"/>
    </source>
</evidence>
<organism evidence="13 14">
    <name type="scientific">Strongyloides venezuelensis</name>
    <name type="common">Threadworm</name>
    <dbReference type="NCBI Taxonomy" id="75913"/>
    <lineage>
        <taxon>Eukaryota</taxon>
        <taxon>Metazoa</taxon>
        <taxon>Ecdysozoa</taxon>
        <taxon>Nematoda</taxon>
        <taxon>Chromadorea</taxon>
        <taxon>Rhabditida</taxon>
        <taxon>Tylenchina</taxon>
        <taxon>Panagrolaimomorpha</taxon>
        <taxon>Strongyloidoidea</taxon>
        <taxon>Strongyloididae</taxon>
        <taxon>Strongyloides</taxon>
    </lineage>
</organism>
<keyword evidence="7" id="KW-0833">Ubl conjugation pathway</keyword>
<dbReference type="InterPro" id="IPR001841">
    <property type="entry name" value="Znf_RING"/>
</dbReference>
<dbReference type="GO" id="GO:0097602">
    <property type="term" value="F:cullin family protein binding"/>
    <property type="evidence" value="ECO:0007669"/>
    <property type="project" value="InterPro"/>
</dbReference>
<dbReference type="AlphaFoldDB" id="A0A0K0FN47"/>
<evidence type="ECO:0000256" key="7">
    <source>
        <dbReference type="ARBA" id="ARBA00022786"/>
    </source>
</evidence>
<evidence type="ECO:0000256" key="10">
    <source>
        <dbReference type="PROSITE-ProRule" id="PRU00175"/>
    </source>
</evidence>
<keyword evidence="6" id="KW-0498">Mitosis</keyword>
<keyword evidence="13" id="KW-1185">Reference proteome</keyword>
<evidence type="ECO:0000256" key="11">
    <source>
        <dbReference type="SAM" id="MobiDB-lite"/>
    </source>
</evidence>
<keyword evidence="3" id="KW-0132">Cell division</keyword>
<dbReference type="InterPro" id="IPR051031">
    <property type="entry name" value="RING-box_E3_Ubiquitin_Ligase"/>
</dbReference>